<dbReference type="Proteomes" id="UP000256779">
    <property type="component" value="Unassembled WGS sequence"/>
</dbReference>
<evidence type="ECO:0000313" key="2">
    <source>
        <dbReference type="EMBL" id="RED97951.1"/>
    </source>
</evidence>
<feature type="chain" id="PRO_5017730594" description="Lipocalin-like protein" evidence="1">
    <location>
        <begin position="20"/>
        <end position="153"/>
    </location>
</feature>
<proteinExistence type="predicted"/>
<organism evidence="2 3">
    <name type="scientific">Marinoscillum furvescens DSM 4134</name>
    <dbReference type="NCBI Taxonomy" id="1122208"/>
    <lineage>
        <taxon>Bacteria</taxon>
        <taxon>Pseudomonadati</taxon>
        <taxon>Bacteroidota</taxon>
        <taxon>Cytophagia</taxon>
        <taxon>Cytophagales</taxon>
        <taxon>Reichenbachiellaceae</taxon>
        <taxon>Marinoscillum</taxon>
    </lineage>
</organism>
<keyword evidence="1" id="KW-0732">Signal</keyword>
<gene>
    <name evidence="2" type="ORF">C7460_11192</name>
</gene>
<sequence length="153" mass="17366">MKRILLIILVASLATTTQAQHKVKEKEVIGTWKLIIDVEDALKDAEEEASEESLLGKVILSSVSGLVSGILEEIEIYMDFRPDGELKIAVEAFGEREIEYSEWSIKNGRLYIKDTDHFDMDVDDYWLMDDGMLVAYEDDGEPNANVYMVSIDQ</sequence>
<evidence type="ECO:0000313" key="3">
    <source>
        <dbReference type="Proteomes" id="UP000256779"/>
    </source>
</evidence>
<reference evidence="2 3" key="1">
    <citation type="submission" date="2018-07" db="EMBL/GenBank/DDBJ databases">
        <title>Genomic Encyclopedia of Type Strains, Phase IV (KMG-IV): sequencing the most valuable type-strain genomes for metagenomic binning, comparative biology and taxonomic classification.</title>
        <authorList>
            <person name="Goeker M."/>
        </authorList>
    </citation>
    <scope>NUCLEOTIDE SEQUENCE [LARGE SCALE GENOMIC DNA]</scope>
    <source>
        <strain evidence="2 3">DSM 4134</strain>
    </source>
</reference>
<dbReference type="EMBL" id="QREG01000011">
    <property type="protein sequence ID" value="RED97951.1"/>
    <property type="molecule type" value="Genomic_DNA"/>
</dbReference>
<accession>A0A3D9L3K7</accession>
<dbReference type="RefSeq" id="WP_115868477.1">
    <property type="nucleotide sequence ID" value="NZ_QREG01000011.1"/>
</dbReference>
<evidence type="ECO:0008006" key="4">
    <source>
        <dbReference type="Google" id="ProtNLM"/>
    </source>
</evidence>
<evidence type="ECO:0000256" key="1">
    <source>
        <dbReference type="SAM" id="SignalP"/>
    </source>
</evidence>
<name>A0A3D9L3K7_MARFU</name>
<protein>
    <recommendedName>
        <fullName evidence="4">Lipocalin-like protein</fullName>
    </recommendedName>
</protein>
<comment type="caution">
    <text evidence="2">The sequence shown here is derived from an EMBL/GenBank/DDBJ whole genome shotgun (WGS) entry which is preliminary data.</text>
</comment>
<keyword evidence="3" id="KW-1185">Reference proteome</keyword>
<dbReference type="OrthoDB" id="982047at2"/>
<dbReference type="AlphaFoldDB" id="A0A3D9L3K7"/>
<feature type="signal peptide" evidence="1">
    <location>
        <begin position="1"/>
        <end position="19"/>
    </location>
</feature>